<dbReference type="Gene3D" id="2.60.120.10">
    <property type="entry name" value="Jelly Rolls"/>
    <property type="match status" value="1"/>
</dbReference>
<keyword evidence="2" id="KW-0223">Dioxygenase</keyword>
<dbReference type="AlphaFoldDB" id="A0A0X1SZ33"/>
<dbReference type="Proteomes" id="UP000063229">
    <property type="component" value="Chromosome"/>
</dbReference>
<dbReference type="STRING" id="46677.AWM79_07145"/>
<evidence type="ECO:0000259" key="1">
    <source>
        <dbReference type="Pfam" id="PF07883"/>
    </source>
</evidence>
<sequence length="183" mass="20700">MTEPMTEEKEISWERWTKKRTFVRGLEGTYGELVAELFSQPRIYPTQDLKWKGGPQNFGKKVINPQATKIAQSIETHVDAFSPGGHGQKHGHMNSAVFFVLKGKGHDIHDGRRIDWEAGDALIVENGCVHQHFSDDAENESICLIMKAKPLFLFMHLIFQEVVEYPPKTPVPGQENYAPPSSL</sequence>
<dbReference type="Pfam" id="PF07883">
    <property type="entry name" value="Cupin_2"/>
    <property type="match status" value="1"/>
</dbReference>
<keyword evidence="2" id="KW-0560">Oxidoreductase</keyword>
<gene>
    <name evidence="2" type="ORF">AWM79_07145</name>
</gene>
<organism evidence="2 3">
    <name type="scientific">Pseudomonas agarici</name>
    <dbReference type="NCBI Taxonomy" id="46677"/>
    <lineage>
        <taxon>Bacteria</taxon>
        <taxon>Pseudomonadati</taxon>
        <taxon>Pseudomonadota</taxon>
        <taxon>Gammaproteobacteria</taxon>
        <taxon>Pseudomonadales</taxon>
        <taxon>Pseudomonadaceae</taxon>
        <taxon>Pseudomonas</taxon>
    </lineage>
</organism>
<dbReference type="SUPFAM" id="SSF51182">
    <property type="entry name" value="RmlC-like cupins"/>
    <property type="match status" value="1"/>
</dbReference>
<dbReference type="InterPro" id="IPR011051">
    <property type="entry name" value="RmlC_Cupin_sf"/>
</dbReference>
<evidence type="ECO:0000313" key="2">
    <source>
        <dbReference type="EMBL" id="AMB85095.1"/>
    </source>
</evidence>
<name>A0A0X1SZ33_PSEAA</name>
<feature type="domain" description="Cupin type-2" evidence="1">
    <location>
        <begin position="81"/>
        <end position="138"/>
    </location>
</feature>
<accession>A0A0X1SZ33</accession>
<dbReference type="KEGG" id="pagb:AWM79_07145"/>
<proteinExistence type="predicted"/>
<reference evidence="2 3" key="1">
    <citation type="submission" date="2016-01" db="EMBL/GenBank/DDBJ databases">
        <authorList>
            <person name="McClelland M."/>
            <person name="Jain A."/>
            <person name="Saraogi P."/>
            <person name="Mendelson R."/>
            <person name="Westerman R."/>
            <person name="SanMiguel P."/>
            <person name="Csonka L."/>
        </authorList>
    </citation>
    <scope>NUCLEOTIDE SEQUENCE [LARGE SCALE GENOMIC DNA]</scope>
    <source>
        <strain evidence="2 3">NCPPB 2472</strain>
    </source>
</reference>
<dbReference type="GO" id="GO:0051213">
    <property type="term" value="F:dioxygenase activity"/>
    <property type="evidence" value="ECO:0007669"/>
    <property type="project" value="UniProtKB-KW"/>
</dbReference>
<keyword evidence="3" id="KW-1185">Reference proteome</keyword>
<dbReference type="RefSeq" id="WP_017131358.1">
    <property type="nucleotide sequence ID" value="NZ_CP014135.1"/>
</dbReference>
<dbReference type="InterPro" id="IPR013096">
    <property type="entry name" value="Cupin_2"/>
</dbReference>
<dbReference type="InterPro" id="IPR014710">
    <property type="entry name" value="RmlC-like_jellyroll"/>
</dbReference>
<evidence type="ECO:0000313" key="3">
    <source>
        <dbReference type="Proteomes" id="UP000063229"/>
    </source>
</evidence>
<protein>
    <submittedName>
        <fullName evidence="2">Gentisate 1,2-dioxygenase</fullName>
    </submittedName>
</protein>
<dbReference type="EMBL" id="CP014135">
    <property type="protein sequence ID" value="AMB85095.1"/>
    <property type="molecule type" value="Genomic_DNA"/>
</dbReference>